<dbReference type="PANTHER" id="PTHR12241">
    <property type="entry name" value="TUBULIN POLYGLUTAMYLASE"/>
    <property type="match status" value="1"/>
</dbReference>
<keyword evidence="5" id="KW-0067">ATP-binding</keyword>
<comment type="cofactor">
    <cofactor evidence="1">
        <name>Mg(2+)</name>
        <dbReference type="ChEBI" id="CHEBI:18420"/>
    </cofactor>
</comment>
<comment type="caution">
    <text evidence="8">The sequence shown here is derived from an EMBL/GenBank/DDBJ whole genome shotgun (WGS) entry which is preliminary data.</text>
</comment>
<protein>
    <recommendedName>
        <fullName evidence="6">Tubulin--tyrosine ligase-like protein 9</fullName>
    </recommendedName>
</protein>
<evidence type="ECO:0000313" key="9">
    <source>
        <dbReference type="Proteomes" id="UP000710432"/>
    </source>
</evidence>
<dbReference type="PROSITE" id="PS51221">
    <property type="entry name" value="TTL"/>
    <property type="match status" value="1"/>
</dbReference>
<dbReference type="SUPFAM" id="SSF56059">
    <property type="entry name" value="Glutathione synthetase ATP-binding domain-like"/>
    <property type="match status" value="1"/>
</dbReference>
<dbReference type="EMBL" id="JAATJU010022523">
    <property type="protein sequence ID" value="KAH0510376.1"/>
    <property type="molecule type" value="Genomic_DNA"/>
</dbReference>
<evidence type="ECO:0000256" key="1">
    <source>
        <dbReference type="ARBA" id="ARBA00001946"/>
    </source>
</evidence>
<evidence type="ECO:0000256" key="3">
    <source>
        <dbReference type="ARBA" id="ARBA00022598"/>
    </source>
</evidence>
<dbReference type="Gene3D" id="3.30.1490.20">
    <property type="entry name" value="ATP-grasp fold, A domain"/>
    <property type="match status" value="1"/>
</dbReference>
<dbReference type="Gene3D" id="3.30.470.20">
    <property type="entry name" value="ATP-grasp fold, B domain"/>
    <property type="match status" value="1"/>
</dbReference>
<evidence type="ECO:0000256" key="4">
    <source>
        <dbReference type="ARBA" id="ARBA00022741"/>
    </source>
</evidence>
<reference evidence="8" key="1">
    <citation type="submission" date="2020-03" db="EMBL/GenBank/DDBJ databases">
        <title>Studies in the Genomics of Life Span.</title>
        <authorList>
            <person name="Glass D."/>
        </authorList>
    </citation>
    <scope>NUCLEOTIDE SEQUENCE</scope>
    <source>
        <strain evidence="8">LTLLF</strain>
        <tissue evidence="8">Muscle</tissue>
    </source>
</reference>
<evidence type="ECO:0000256" key="6">
    <source>
        <dbReference type="ARBA" id="ARBA00030445"/>
    </source>
</evidence>
<organism evidence="8 9">
    <name type="scientific">Microtus ochrogaster</name>
    <name type="common">Prairie vole</name>
    <dbReference type="NCBI Taxonomy" id="79684"/>
    <lineage>
        <taxon>Eukaryota</taxon>
        <taxon>Metazoa</taxon>
        <taxon>Chordata</taxon>
        <taxon>Craniata</taxon>
        <taxon>Vertebrata</taxon>
        <taxon>Euteleostomi</taxon>
        <taxon>Mammalia</taxon>
        <taxon>Eutheria</taxon>
        <taxon>Euarchontoglires</taxon>
        <taxon>Glires</taxon>
        <taxon>Rodentia</taxon>
        <taxon>Myomorpha</taxon>
        <taxon>Muroidea</taxon>
        <taxon>Cricetidae</taxon>
        <taxon>Arvicolinae</taxon>
        <taxon>Microtus</taxon>
    </lineage>
</organism>
<evidence type="ECO:0000256" key="5">
    <source>
        <dbReference type="ARBA" id="ARBA00022840"/>
    </source>
</evidence>
<dbReference type="GO" id="GO:0000226">
    <property type="term" value="P:microtubule cytoskeleton organization"/>
    <property type="evidence" value="ECO:0007669"/>
    <property type="project" value="TreeGrafter"/>
</dbReference>
<gene>
    <name evidence="8" type="ORF">LTLLF_155130</name>
</gene>
<dbReference type="GO" id="GO:0015631">
    <property type="term" value="F:tubulin binding"/>
    <property type="evidence" value="ECO:0007669"/>
    <property type="project" value="TreeGrafter"/>
</dbReference>
<dbReference type="GO" id="GO:0005524">
    <property type="term" value="F:ATP binding"/>
    <property type="evidence" value="ECO:0007669"/>
    <property type="project" value="UniProtKB-KW"/>
</dbReference>
<evidence type="ECO:0000256" key="7">
    <source>
        <dbReference type="SAM" id="MobiDB-lite"/>
    </source>
</evidence>
<dbReference type="GO" id="GO:0036064">
    <property type="term" value="C:ciliary basal body"/>
    <property type="evidence" value="ECO:0007669"/>
    <property type="project" value="TreeGrafter"/>
</dbReference>
<dbReference type="InterPro" id="IPR004344">
    <property type="entry name" value="TTL/TTLL_fam"/>
</dbReference>
<keyword evidence="3" id="KW-0436">Ligase</keyword>
<feature type="region of interest" description="Disordered" evidence="7">
    <location>
        <begin position="280"/>
        <end position="301"/>
    </location>
</feature>
<dbReference type="InterPro" id="IPR013815">
    <property type="entry name" value="ATP_grasp_subdomain_1"/>
</dbReference>
<proteinExistence type="inferred from homology"/>
<dbReference type="Pfam" id="PF03133">
    <property type="entry name" value="TTL"/>
    <property type="match status" value="1"/>
</dbReference>
<name>A0A8J6GGF7_MICOH</name>
<feature type="region of interest" description="Disordered" evidence="7">
    <location>
        <begin position="1"/>
        <end position="116"/>
    </location>
</feature>
<feature type="compositionally biased region" description="Basic and acidic residues" evidence="7">
    <location>
        <begin position="291"/>
        <end position="301"/>
    </location>
</feature>
<feature type="compositionally biased region" description="Polar residues" evidence="7">
    <location>
        <begin position="281"/>
        <end position="290"/>
    </location>
</feature>
<comment type="similarity">
    <text evidence="2">Belongs to the tubulin--tyrosine ligase family.</text>
</comment>
<keyword evidence="4" id="KW-0547">Nucleotide-binding</keyword>
<evidence type="ECO:0000256" key="2">
    <source>
        <dbReference type="ARBA" id="ARBA00006820"/>
    </source>
</evidence>
<dbReference type="PANTHER" id="PTHR12241:SF39">
    <property type="entry name" value="TUBULIN POLYGLUTAMYLASE TTLL9-RELATED"/>
    <property type="match status" value="1"/>
</dbReference>
<sequence>MGNQGPGVHGPAQPCPVAGATARRPPAPEESDGAAAAAAAAAATAAATAAGSSYPLGHVGPPSPVDRGGGPDKAPVCGAHGPQDNGSLLRPRGTPPPENQSFKGHGLSKGKEREPRTLIRFKTTLMNTLMDVLRHRPGWVEVKDEGEWDFYWCDVSWLRENFDHTYMDEHVRISHFRNHYELTRKNYMVKNLKRFRKQLEREAGKVEAAKCDFFPKTFEMPCEYHLFVEEFRKNPGITWIMKPVARSQGKGIFLFRRLKDIMDWRKGTVGKKLTIVEAQPNRANMNPSGSHDTKSSDDQKEEIPVENYVAQRYVENPYLIGGRKFDLRVYVLVMSYIPLRAWLYRDGFARFSNTRFTLNSIDDHYVHLTNVAVQKTSPDYHPKKGCKWMIQRFRQYLASKHGPEAVERLFRDMDNIFIRSLQSVQKVIISDKHCFELYGYDILVDQDLKPWLLEVNASPSLTASSQEDYELKTCLLEDTLHVVDMEARLTGREKRVGGFDLMWNDGPVSREEGPSDLSGMGNFVTNTHLGCVNDRKEQLRQLFRSLQVQKKAPG</sequence>
<dbReference type="Proteomes" id="UP000710432">
    <property type="component" value="Unassembled WGS sequence"/>
</dbReference>
<feature type="compositionally biased region" description="Low complexity" evidence="7">
    <location>
        <begin position="34"/>
        <end position="50"/>
    </location>
</feature>
<evidence type="ECO:0000313" key="8">
    <source>
        <dbReference type="EMBL" id="KAH0510376.1"/>
    </source>
</evidence>
<dbReference type="GO" id="GO:0070740">
    <property type="term" value="F:tubulin-glutamic acid ligase activity"/>
    <property type="evidence" value="ECO:0007669"/>
    <property type="project" value="TreeGrafter"/>
</dbReference>
<dbReference type="AlphaFoldDB" id="A0A8J6GGF7"/>
<accession>A0A8J6GGF7</accession>